<dbReference type="AlphaFoldDB" id="H2Y2B8"/>
<organism evidence="2 3">
    <name type="scientific">Ciona intestinalis</name>
    <name type="common">Transparent sea squirt</name>
    <name type="synonym">Ascidia intestinalis</name>
    <dbReference type="NCBI Taxonomy" id="7719"/>
    <lineage>
        <taxon>Eukaryota</taxon>
        <taxon>Metazoa</taxon>
        <taxon>Chordata</taxon>
        <taxon>Tunicata</taxon>
        <taxon>Ascidiacea</taxon>
        <taxon>Phlebobranchia</taxon>
        <taxon>Cionidae</taxon>
        <taxon>Ciona</taxon>
    </lineage>
</organism>
<proteinExistence type="predicted"/>
<reference evidence="2" key="4">
    <citation type="submission" date="2025-09" db="UniProtKB">
        <authorList>
            <consortium name="Ensembl"/>
        </authorList>
    </citation>
    <scope>IDENTIFICATION</scope>
</reference>
<evidence type="ECO:0000313" key="3">
    <source>
        <dbReference type="Proteomes" id="UP000008144"/>
    </source>
</evidence>
<dbReference type="Ensembl" id="ENSCINT00000030605.1">
    <property type="protein sequence ID" value="ENSCINP00000036053.1"/>
    <property type="gene ID" value="ENSCING00000019796.1"/>
</dbReference>
<dbReference type="Proteomes" id="UP000008144">
    <property type="component" value="Chromosome 10"/>
</dbReference>
<keyword evidence="3" id="KW-1185">Reference proteome</keyword>
<dbReference type="HOGENOM" id="CLU_2176644_0_0_1"/>
<evidence type="ECO:0000256" key="1">
    <source>
        <dbReference type="SAM" id="MobiDB-lite"/>
    </source>
</evidence>
<dbReference type="EMBL" id="EAAA01000471">
    <property type="status" value="NOT_ANNOTATED_CDS"/>
    <property type="molecule type" value="Genomic_DNA"/>
</dbReference>
<reference evidence="2" key="3">
    <citation type="submission" date="2025-08" db="UniProtKB">
        <authorList>
            <consortium name="Ensembl"/>
        </authorList>
    </citation>
    <scope>IDENTIFICATION</scope>
</reference>
<evidence type="ECO:0000313" key="2">
    <source>
        <dbReference type="Ensembl" id="ENSCINP00000036053.1"/>
    </source>
</evidence>
<reference evidence="3" key="1">
    <citation type="journal article" date="2002" name="Science">
        <title>The draft genome of Ciona intestinalis: insights into chordate and vertebrate origins.</title>
        <authorList>
            <person name="Dehal P."/>
            <person name="Satou Y."/>
            <person name="Campbell R.K."/>
            <person name="Chapman J."/>
            <person name="Degnan B."/>
            <person name="De Tomaso A."/>
            <person name="Davidson B."/>
            <person name="Di Gregorio A."/>
            <person name="Gelpke M."/>
            <person name="Goodstein D.M."/>
            <person name="Harafuji N."/>
            <person name="Hastings K.E."/>
            <person name="Ho I."/>
            <person name="Hotta K."/>
            <person name="Huang W."/>
            <person name="Kawashima T."/>
            <person name="Lemaire P."/>
            <person name="Martinez D."/>
            <person name="Meinertzhagen I.A."/>
            <person name="Necula S."/>
            <person name="Nonaka M."/>
            <person name="Putnam N."/>
            <person name="Rash S."/>
            <person name="Saiga H."/>
            <person name="Satake M."/>
            <person name="Terry A."/>
            <person name="Yamada L."/>
            <person name="Wang H.G."/>
            <person name="Awazu S."/>
            <person name="Azumi K."/>
            <person name="Boore J."/>
            <person name="Branno M."/>
            <person name="Chin-Bow S."/>
            <person name="DeSantis R."/>
            <person name="Doyle S."/>
            <person name="Francino P."/>
            <person name="Keys D.N."/>
            <person name="Haga S."/>
            <person name="Hayashi H."/>
            <person name="Hino K."/>
            <person name="Imai K.S."/>
            <person name="Inaba K."/>
            <person name="Kano S."/>
            <person name="Kobayashi K."/>
            <person name="Kobayashi M."/>
            <person name="Lee B.I."/>
            <person name="Makabe K.W."/>
            <person name="Manohar C."/>
            <person name="Matassi G."/>
            <person name="Medina M."/>
            <person name="Mochizuki Y."/>
            <person name="Mount S."/>
            <person name="Morishita T."/>
            <person name="Miura S."/>
            <person name="Nakayama A."/>
            <person name="Nishizaka S."/>
            <person name="Nomoto H."/>
            <person name="Ohta F."/>
            <person name="Oishi K."/>
            <person name="Rigoutsos I."/>
            <person name="Sano M."/>
            <person name="Sasaki A."/>
            <person name="Sasakura Y."/>
            <person name="Shoguchi E."/>
            <person name="Shin-i T."/>
            <person name="Spagnuolo A."/>
            <person name="Stainier D."/>
            <person name="Suzuki M.M."/>
            <person name="Tassy O."/>
            <person name="Takatori N."/>
            <person name="Tokuoka M."/>
            <person name="Yagi K."/>
            <person name="Yoshizaki F."/>
            <person name="Wada S."/>
            <person name="Zhang C."/>
            <person name="Hyatt P.D."/>
            <person name="Larimer F."/>
            <person name="Detter C."/>
            <person name="Doggett N."/>
            <person name="Glavina T."/>
            <person name="Hawkins T."/>
            <person name="Richardson P."/>
            <person name="Lucas S."/>
            <person name="Kohara Y."/>
            <person name="Levine M."/>
            <person name="Satoh N."/>
            <person name="Rokhsar D.S."/>
        </authorList>
    </citation>
    <scope>NUCLEOTIDE SEQUENCE [LARGE SCALE GENOMIC DNA]</scope>
</reference>
<sequence>GPKYLLISKQKQSLHFNNHPYLIFQLIHQKVLSPQASPPIPSSPNTQHNTESHHQLLHHLQRLQLQQTQGSPPPQLVGHPQCSLGGRPVYSPTNVPNTHHALIRQSSDGT</sequence>
<accession>H2Y2B8</accession>
<name>H2Y2B8_CIOIN</name>
<protein>
    <submittedName>
        <fullName evidence="2">Uncharacterized protein</fullName>
    </submittedName>
</protein>
<feature type="region of interest" description="Disordered" evidence="1">
    <location>
        <begin position="34"/>
        <end position="110"/>
    </location>
</feature>
<dbReference type="InParanoid" id="H2Y2B8"/>
<reference evidence="2" key="2">
    <citation type="journal article" date="2008" name="Genome Biol.">
        <title>Improved genome assembly and evidence-based global gene model set for the chordate Ciona intestinalis: new insight into intron and operon populations.</title>
        <authorList>
            <person name="Satou Y."/>
            <person name="Mineta K."/>
            <person name="Ogasawara M."/>
            <person name="Sasakura Y."/>
            <person name="Shoguchi E."/>
            <person name="Ueno K."/>
            <person name="Yamada L."/>
            <person name="Matsumoto J."/>
            <person name="Wasserscheid J."/>
            <person name="Dewar K."/>
            <person name="Wiley G.B."/>
            <person name="Macmil S.L."/>
            <person name="Roe B.A."/>
            <person name="Zeller R.W."/>
            <person name="Hastings K.E."/>
            <person name="Lemaire P."/>
            <person name="Lindquist E."/>
            <person name="Endo T."/>
            <person name="Hotta K."/>
            <person name="Inaba K."/>
        </authorList>
    </citation>
    <scope>NUCLEOTIDE SEQUENCE [LARGE SCALE GENOMIC DNA]</scope>
    <source>
        <strain evidence="2">wild type</strain>
    </source>
</reference>